<comment type="subcellular location">
    <subcellularLocation>
        <location evidence="1">Nucleus</location>
    </subcellularLocation>
</comment>
<evidence type="ECO:0000259" key="6">
    <source>
        <dbReference type="PROSITE" id="PS51119"/>
    </source>
</evidence>
<organism evidence="7 8">
    <name type="scientific">Polypterus senegalus</name>
    <name type="common">Senegal bichir</name>
    <dbReference type="NCBI Taxonomy" id="55291"/>
    <lineage>
        <taxon>Eukaryota</taxon>
        <taxon>Metazoa</taxon>
        <taxon>Chordata</taxon>
        <taxon>Craniata</taxon>
        <taxon>Vertebrata</taxon>
        <taxon>Euteleostomi</taxon>
        <taxon>Actinopterygii</taxon>
        <taxon>Polypteriformes</taxon>
        <taxon>Polypteridae</taxon>
        <taxon>Polypterus</taxon>
    </lineage>
</organism>
<dbReference type="GO" id="GO:0006355">
    <property type="term" value="P:regulation of DNA-templated transcription"/>
    <property type="evidence" value="ECO:0007669"/>
    <property type="project" value="UniProtKB-ARBA"/>
</dbReference>
<feature type="compositionally biased region" description="Basic and acidic residues" evidence="5">
    <location>
        <begin position="44"/>
        <end position="56"/>
    </location>
</feature>
<dbReference type="GO" id="GO:0003677">
    <property type="term" value="F:DNA binding"/>
    <property type="evidence" value="ECO:0007669"/>
    <property type="project" value="TreeGrafter"/>
</dbReference>
<dbReference type="InterPro" id="IPR045144">
    <property type="entry name" value="TAF4"/>
</dbReference>
<comment type="caution">
    <text evidence="7">The sequence shown here is derived from an EMBL/GenBank/DDBJ whole genome shotgun (WGS) entry which is preliminary data.</text>
</comment>
<dbReference type="Proteomes" id="UP000886611">
    <property type="component" value="Unassembled WGS sequence"/>
</dbReference>
<keyword evidence="3" id="KW-0804">Transcription</keyword>
<dbReference type="Pfam" id="PF07531">
    <property type="entry name" value="TAFH"/>
    <property type="match status" value="1"/>
</dbReference>
<dbReference type="GO" id="GO:0006367">
    <property type="term" value="P:transcription initiation at RNA polymerase II promoter"/>
    <property type="evidence" value="ECO:0007669"/>
    <property type="project" value="TreeGrafter"/>
</dbReference>
<dbReference type="GO" id="GO:0005669">
    <property type="term" value="C:transcription factor TFIID complex"/>
    <property type="evidence" value="ECO:0007669"/>
    <property type="project" value="InterPro"/>
</dbReference>
<gene>
    <name evidence="7" type="primary">Taf4b</name>
    <name evidence="7" type="ORF">GTO96_0017885</name>
</gene>
<sequence length="542" mass="56651">MLNMSACSANPIYIENANSTSTTESNQQRDGEVGTARGDAQPPEFKERDPGKEKSESGALDNPQPVSIGSELEGRISDASSCLPSIETPPAVSMANSQLLNVPSTSVTSIKNTHLLSASKAGTSTPTLSLASVLLPAASTAPATRMGTVTQTPGRNPVITVPRFATSVQNGTPRPTQTTTIQLPANFQIPQGMVLIRSDNGQLMLVSQQALAQAQAQGVGLIRPAVATSTPIIRTPAPQATGASIVRKPVPSTAVKTNFLHSCPVTPAQRLSQEKVLGTTVSAVTSSTIKTVTVAGTPSENCTTKLQRHSPPITEGAKAAMAVQGALSSEVLENVKKCKNFLITLVKLASSGTHSVEMAKNVKELVQNLLDGKLEAEEFTNRLYTELKSSPQPYLVPFLKRSLPAVRQLTPDSQLFIQQCVLQTPQSAIASSASILITQQNTKPVMINSRILQPSCSLSTTVKQSQPEKPVSLDRALDWSVLAFRRGAPALAGQAAGPLGSQRVVGNCGRPGGGLAPPPDHEVATALVVLGATGRGLGSPTL</sequence>
<accession>A0A8X7WXV9</accession>
<proteinExistence type="predicted"/>
<dbReference type="InterPro" id="IPR003894">
    <property type="entry name" value="TAFH_NHR1"/>
</dbReference>
<keyword evidence="2" id="KW-0805">Transcription regulation</keyword>
<dbReference type="InterPro" id="IPR037249">
    <property type="entry name" value="TAFH/NHR1_dom_sf"/>
</dbReference>
<feature type="non-terminal residue" evidence="7">
    <location>
        <position position="1"/>
    </location>
</feature>
<feature type="compositionally biased region" description="Polar residues" evidence="5">
    <location>
        <begin position="16"/>
        <end position="26"/>
    </location>
</feature>
<evidence type="ECO:0000256" key="4">
    <source>
        <dbReference type="ARBA" id="ARBA00023242"/>
    </source>
</evidence>
<evidence type="ECO:0000313" key="8">
    <source>
        <dbReference type="Proteomes" id="UP000886611"/>
    </source>
</evidence>
<dbReference type="GO" id="GO:0016251">
    <property type="term" value="F:RNA polymerase II general transcription initiation factor activity"/>
    <property type="evidence" value="ECO:0007669"/>
    <property type="project" value="TreeGrafter"/>
</dbReference>
<protein>
    <submittedName>
        <fullName evidence="7">TAF4B factor</fullName>
    </submittedName>
</protein>
<dbReference type="PROSITE" id="PS51119">
    <property type="entry name" value="TAFH"/>
    <property type="match status" value="1"/>
</dbReference>
<keyword evidence="4" id="KW-0539">Nucleus</keyword>
<evidence type="ECO:0000256" key="5">
    <source>
        <dbReference type="SAM" id="MobiDB-lite"/>
    </source>
</evidence>
<dbReference type="PANTHER" id="PTHR15138:SF18">
    <property type="entry name" value="TATA-BOX BINDING PROTEIN ASSOCIATED FACTOR 4"/>
    <property type="match status" value="1"/>
</dbReference>
<feature type="domain" description="TAFH" evidence="6">
    <location>
        <begin position="332"/>
        <end position="429"/>
    </location>
</feature>
<evidence type="ECO:0000256" key="3">
    <source>
        <dbReference type="ARBA" id="ARBA00023163"/>
    </source>
</evidence>
<feature type="region of interest" description="Disordered" evidence="5">
    <location>
        <begin position="1"/>
        <end position="69"/>
    </location>
</feature>
<dbReference type="SMART" id="SM00549">
    <property type="entry name" value="TAFH"/>
    <property type="match status" value="1"/>
</dbReference>
<keyword evidence="8" id="KW-1185">Reference proteome</keyword>
<evidence type="ECO:0000256" key="2">
    <source>
        <dbReference type="ARBA" id="ARBA00023015"/>
    </source>
</evidence>
<name>A0A8X7WXV9_POLSE</name>
<dbReference type="PANTHER" id="PTHR15138">
    <property type="entry name" value="TRANSCRIPTION INITIATION FACTOR TFIID SUBUNIT 4"/>
    <property type="match status" value="1"/>
</dbReference>
<evidence type="ECO:0000313" key="7">
    <source>
        <dbReference type="EMBL" id="KAG2458105.1"/>
    </source>
</evidence>
<dbReference type="FunFam" id="1.20.120.1110:FF:000002">
    <property type="entry name" value="Transcription initiation factor TFIID subunit 4B"/>
    <property type="match status" value="1"/>
</dbReference>
<reference evidence="7 8" key="1">
    <citation type="journal article" date="2021" name="Cell">
        <title>Tracing the genetic footprints of vertebrate landing in non-teleost ray-finned fishes.</title>
        <authorList>
            <person name="Bi X."/>
            <person name="Wang K."/>
            <person name="Yang L."/>
            <person name="Pan H."/>
            <person name="Jiang H."/>
            <person name="Wei Q."/>
            <person name="Fang M."/>
            <person name="Yu H."/>
            <person name="Zhu C."/>
            <person name="Cai Y."/>
            <person name="He Y."/>
            <person name="Gan X."/>
            <person name="Zeng H."/>
            <person name="Yu D."/>
            <person name="Zhu Y."/>
            <person name="Jiang H."/>
            <person name="Qiu Q."/>
            <person name="Yang H."/>
            <person name="Zhang Y.E."/>
            <person name="Wang W."/>
            <person name="Zhu M."/>
            <person name="He S."/>
            <person name="Zhang G."/>
        </authorList>
    </citation>
    <scope>NUCLEOTIDE SEQUENCE [LARGE SCALE GENOMIC DNA]</scope>
    <source>
        <strain evidence="7">Bchr_013</strain>
    </source>
</reference>
<dbReference type="Gene3D" id="1.20.120.1110">
    <property type="entry name" value="TAFH/NHR1 domain"/>
    <property type="match status" value="1"/>
</dbReference>
<dbReference type="EMBL" id="JAATIS010007298">
    <property type="protein sequence ID" value="KAG2458105.1"/>
    <property type="molecule type" value="Genomic_DNA"/>
</dbReference>
<dbReference type="SUPFAM" id="SSF158553">
    <property type="entry name" value="TAFH domain-like"/>
    <property type="match status" value="1"/>
</dbReference>
<evidence type="ECO:0000256" key="1">
    <source>
        <dbReference type="ARBA" id="ARBA00004123"/>
    </source>
</evidence>
<dbReference type="AlphaFoldDB" id="A0A8X7WXV9"/>
<feature type="non-terminal residue" evidence="7">
    <location>
        <position position="542"/>
    </location>
</feature>